<gene>
    <name evidence="2" type="ORF">EV212_11066</name>
</gene>
<dbReference type="PANTHER" id="PTHR30283:SF4">
    <property type="entry name" value="PEROXIDE STRESS RESISTANCE PROTEIN YAAA"/>
    <property type="match status" value="1"/>
</dbReference>
<evidence type="ECO:0000313" key="3">
    <source>
        <dbReference type="Proteomes" id="UP000295711"/>
    </source>
</evidence>
<sequence>MRFIISPAKKMNETPDILEFQGYPEFVKDADILREYVAGLSYEEAKALWKCNDSIAELNFERFRWMDLRRNLTPAVMSYEGIQYQYMAPSVMDEASLDYLQEHLRILSGFYGMLKPMDGVVPYRLEMQARLKPELQIQRPSENSTDVEEGTYKTLYQFWGRRLADALFRETDIIVNLASKEYSKAIAAYLTPQIRFITCIFGEYKGGKIIEKGTFAKMARGEMVRFMAEQQAESPETMKEFDRLGYHFAPEASDEKTYVFVKLFGG</sequence>
<comment type="similarity">
    <text evidence="1">Belongs to the UPF0246 family.</text>
</comment>
<dbReference type="EMBL" id="SLXA01000010">
    <property type="protein sequence ID" value="TCO84043.1"/>
    <property type="molecule type" value="Genomic_DNA"/>
</dbReference>
<keyword evidence="3" id="KW-1185">Reference proteome</keyword>
<organism evidence="2 3">
    <name type="scientific">Frisingicoccus caecimuris</name>
    <dbReference type="NCBI Taxonomy" id="1796636"/>
    <lineage>
        <taxon>Bacteria</taxon>
        <taxon>Bacillati</taxon>
        <taxon>Bacillota</taxon>
        <taxon>Clostridia</taxon>
        <taxon>Lachnospirales</taxon>
        <taxon>Lachnospiraceae</taxon>
        <taxon>Frisingicoccus</taxon>
    </lineage>
</organism>
<dbReference type="PANTHER" id="PTHR30283">
    <property type="entry name" value="PEROXIDE STRESS RESPONSE PROTEIN YAAA"/>
    <property type="match status" value="1"/>
</dbReference>
<dbReference type="OrthoDB" id="9777133at2"/>
<dbReference type="Proteomes" id="UP000295711">
    <property type="component" value="Unassembled WGS sequence"/>
</dbReference>
<dbReference type="GO" id="GO:0033194">
    <property type="term" value="P:response to hydroperoxide"/>
    <property type="evidence" value="ECO:0007669"/>
    <property type="project" value="TreeGrafter"/>
</dbReference>
<comment type="caution">
    <text evidence="2">The sequence shown here is derived from an EMBL/GenBank/DDBJ whole genome shotgun (WGS) entry which is preliminary data.</text>
</comment>
<dbReference type="RefSeq" id="WP_132092664.1">
    <property type="nucleotide sequence ID" value="NZ_JANKAQ010000011.1"/>
</dbReference>
<dbReference type="HAMAP" id="MF_00652">
    <property type="entry name" value="UPF0246"/>
    <property type="match status" value="1"/>
</dbReference>
<dbReference type="GO" id="GO:0005829">
    <property type="term" value="C:cytosol"/>
    <property type="evidence" value="ECO:0007669"/>
    <property type="project" value="TreeGrafter"/>
</dbReference>
<evidence type="ECO:0000256" key="1">
    <source>
        <dbReference type="HAMAP-Rule" id="MF_00652"/>
    </source>
</evidence>
<proteinExistence type="inferred from homology"/>
<dbReference type="AlphaFoldDB" id="A0A4R2LVP0"/>
<accession>A0A4R2LVP0</accession>
<dbReference type="Pfam" id="PF03883">
    <property type="entry name" value="H2O2_YaaD"/>
    <property type="match status" value="1"/>
</dbReference>
<protein>
    <recommendedName>
        <fullName evidence="1">UPF0246 protein EV212_11066</fullName>
    </recommendedName>
</protein>
<reference evidence="2 3" key="1">
    <citation type="submission" date="2019-03" db="EMBL/GenBank/DDBJ databases">
        <title>Genomic Encyclopedia of Type Strains, Phase IV (KMG-IV): sequencing the most valuable type-strain genomes for metagenomic binning, comparative biology and taxonomic classification.</title>
        <authorList>
            <person name="Goeker M."/>
        </authorList>
    </citation>
    <scope>NUCLEOTIDE SEQUENCE [LARGE SCALE GENOMIC DNA]</scope>
    <source>
        <strain evidence="2 3">DSM 28559</strain>
    </source>
</reference>
<dbReference type="InterPro" id="IPR005583">
    <property type="entry name" value="YaaA"/>
</dbReference>
<name>A0A4R2LVP0_9FIRM</name>
<evidence type="ECO:0000313" key="2">
    <source>
        <dbReference type="EMBL" id="TCO84043.1"/>
    </source>
</evidence>